<keyword evidence="4" id="KW-1185">Reference proteome</keyword>
<organism evidence="3 4">
    <name type="scientific">Chitinophaga niabensis</name>
    <dbReference type="NCBI Taxonomy" id="536979"/>
    <lineage>
        <taxon>Bacteria</taxon>
        <taxon>Pseudomonadati</taxon>
        <taxon>Bacteroidota</taxon>
        <taxon>Chitinophagia</taxon>
        <taxon>Chitinophagales</taxon>
        <taxon>Chitinophagaceae</taxon>
        <taxon>Chitinophaga</taxon>
    </lineage>
</organism>
<dbReference type="RefSeq" id="WP_074243157.1">
    <property type="nucleotide sequence ID" value="NZ_FSRA01000002.1"/>
</dbReference>
<dbReference type="Pfam" id="PF00004">
    <property type="entry name" value="AAA"/>
    <property type="match status" value="1"/>
</dbReference>
<name>A0A1N6JXK3_9BACT</name>
<dbReference type="InterPro" id="IPR003593">
    <property type="entry name" value="AAA+_ATPase"/>
</dbReference>
<reference evidence="3 4" key="1">
    <citation type="submission" date="2016-11" db="EMBL/GenBank/DDBJ databases">
        <authorList>
            <person name="Jaros S."/>
            <person name="Januszkiewicz K."/>
            <person name="Wedrychowicz H."/>
        </authorList>
    </citation>
    <scope>NUCLEOTIDE SEQUENCE [LARGE SCALE GENOMIC DNA]</scope>
    <source>
        <strain evidence="3 4">DSM 24787</strain>
    </source>
</reference>
<gene>
    <name evidence="3" type="ORF">SAMN04488055_4633</name>
</gene>
<dbReference type="STRING" id="536979.SAMN04488055_4633"/>
<dbReference type="GO" id="GO:0005524">
    <property type="term" value="F:ATP binding"/>
    <property type="evidence" value="ECO:0007669"/>
    <property type="project" value="InterPro"/>
</dbReference>
<dbReference type="EMBL" id="FSRA01000002">
    <property type="protein sequence ID" value="SIO48963.1"/>
    <property type="molecule type" value="Genomic_DNA"/>
</dbReference>
<dbReference type="OrthoDB" id="9809379at2"/>
<protein>
    <submittedName>
        <fullName evidence="3">ATPase family associated with various cellular activities (AAA)</fullName>
    </submittedName>
</protein>
<comment type="similarity">
    <text evidence="1">Belongs to the AAA ATPase family. BCS1 subfamily.</text>
</comment>
<evidence type="ECO:0000256" key="1">
    <source>
        <dbReference type="ARBA" id="ARBA00007448"/>
    </source>
</evidence>
<feature type="domain" description="AAA+ ATPase" evidence="2">
    <location>
        <begin position="179"/>
        <end position="302"/>
    </location>
</feature>
<dbReference type="Proteomes" id="UP000185003">
    <property type="component" value="Unassembled WGS sequence"/>
</dbReference>
<sequence>MENKQLQNILINANLTDSYYFDSKTFYCDCFGTLPNISSIYQVDYLKAANEIKTAFADKIDEIYTHRTYDRSHKKYEHYRVIVVMKETVLVELGSAYAEILHGPDNMELVEALTQFMLQFKQRQKRKSHEINLVVRAGGDLALKSLEIKKTKLALELFYEDDFQYIDQLIVKRLNTLKEKGLVLLHGKPGTGKTTYLRHLICKLRKRVMFLSPAVAGNIMQPEFIELLMDHPDSILVIEDAENVLMDRRLSNNSSVSNLLNLSDGLLADCLNVQVICTFNSALSEIDNALLRKGRLIAQYEFKPLSAYKASQLSQHLGFDTIIKRPMSLAEITHQHDPAFEKQIEQIGFRTAVQV</sequence>
<dbReference type="SUPFAM" id="SSF52540">
    <property type="entry name" value="P-loop containing nucleoside triphosphate hydrolases"/>
    <property type="match status" value="1"/>
</dbReference>
<dbReference type="InterPro" id="IPR003959">
    <property type="entry name" value="ATPase_AAA_core"/>
</dbReference>
<dbReference type="InterPro" id="IPR050747">
    <property type="entry name" value="Mitochondrial_chaperone_BCS1"/>
</dbReference>
<dbReference type="GO" id="GO:0016887">
    <property type="term" value="F:ATP hydrolysis activity"/>
    <property type="evidence" value="ECO:0007669"/>
    <property type="project" value="InterPro"/>
</dbReference>
<dbReference type="Gene3D" id="3.40.50.300">
    <property type="entry name" value="P-loop containing nucleotide triphosphate hydrolases"/>
    <property type="match status" value="1"/>
</dbReference>
<proteinExistence type="inferred from homology"/>
<accession>A0A1N6JXK3</accession>
<dbReference type="InterPro" id="IPR027417">
    <property type="entry name" value="P-loop_NTPase"/>
</dbReference>
<evidence type="ECO:0000313" key="3">
    <source>
        <dbReference type="EMBL" id="SIO48963.1"/>
    </source>
</evidence>
<dbReference type="SMART" id="SM00382">
    <property type="entry name" value="AAA"/>
    <property type="match status" value="1"/>
</dbReference>
<evidence type="ECO:0000313" key="4">
    <source>
        <dbReference type="Proteomes" id="UP000185003"/>
    </source>
</evidence>
<dbReference type="AlphaFoldDB" id="A0A1N6JXK3"/>
<evidence type="ECO:0000259" key="2">
    <source>
        <dbReference type="SMART" id="SM00382"/>
    </source>
</evidence>
<dbReference type="PANTHER" id="PTHR23070">
    <property type="entry name" value="BCS1 AAA-TYPE ATPASE"/>
    <property type="match status" value="1"/>
</dbReference>